<dbReference type="EMBL" id="JANJYJ010000007">
    <property type="protein sequence ID" value="KAK3197989.1"/>
    <property type="molecule type" value="Genomic_DNA"/>
</dbReference>
<accession>A0AAD9ZZQ9</accession>
<comment type="caution">
    <text evidence="1">The sequence shown here is derived from an EMBL/GenBank/DDBJ whole genome shotgun (WGS) entry which is preliminary data.</text>
</comment>
<name>A0AAD9ZZQ9_9ROSI</name>
<dbReference type="AlphaFoldDB" id="A0AAD9ZZQ9"/>
<dbReference type="PANTHER" id="PTHR46890">
    <property type="entry name" value="NON-LTR RETROLELEMENT REVERSE TRANSCRIPTASE-LIKE PROTEIN-RELATED"/>
    <property type="match status" value="1"/>
</dbReference>
<dbReference type="Proteomes" id="UP001281410">
    <property type="component" value="Unassembled WGS sequence"/>
</dbReference>
<keyword evidence="2" id="KW-1185">Reference proteome</keyword>
<evidence type="ECO:0000313" key="2">
    <source>
        <dbReference type="Proteomes" id="UP001281410"/>
    </source>
</evidence>
<dbReference type="InterPro" id="IPR052343">
    <property type="entry name" value="Retrotransposon-Effector_Assoc"/>
</dbReference>
<protein>
    <recommendedName>
        <fullName evidence="3">Reverse transcriptase domain-containing protein</fullName>
    </recommendedName>
</protein>
<gene>
    <name evidence="1" type="ORF">Dsin_021404</name>
</gene>
<organism evidence="1 2">
    <name type="scientific">Dipteronia sinensis</name>
    <dbReference type="NCBI Taxonomy" id="43782"/>
    <lineage>
        <taxon>Eukaryota</taxon>
        <taxon>Viridiplantae</taxon>
        <taxon>Streptophyta</taxon>
        <taxon>Embryophyta</taxon>
        <taxon>Tracheophyta</taxon>
        <taxon>Spermatophyta</taxon>
        <taxon>Magnoliopsida</taxon>
        <taxon>eudicotyledons</taxon>
        <taxon>Gunneridae</taxon>
        <taxon>Pentapetalae</taxon>
        <taxon>rosids</taxon>
        <taxon>malvids</taxon>
        <taxon>Sapindales</taxon>
        <taxon>Sapindaceae</taxon>
        <taxon>Hippocastanoideae</taxon>
        <taxon>Acereae</taxon>
        <taxon>Dipteronia</taxon>
    </lineage>
</organism>
<evidence type="ECO:0000313" key="1">
    <source>
        <dbReference type="EMBL" id="KAK3197989.1"/>
    </source>
</evidence>
<dbReference type="PANTHER" id="PTHR46890:SF48">
    <property type="entry name" value="RNA-DIRECTED DNA POLYMERASE"/>
    <property type="match status" value="1"/>
</dbReference>
<reference evidence="1" key="1">
    <citation type="journal article" date="2023" name="Plant J.">
        <title>Genome sequences and population genomics provide insights into the demographic history, inbreeding, and mutation load of two 'living fossil' tree species of Dipteronia.</title>
        <authorList>
            <person name="Feng Y."/>
            <person name="Comes H.P."/>
            <person name="Chen J."/>
            <person name="Zhu S."/>
            <person name="Lu R."/>
            <person name="Zhang X."/>
            <person name="Li P."/>
            <person name="Qiu J."/>
            <person name="Olsen K.M."/>
            <person name="Qiu Y."/>
        </authorList>
    </citation>
    <scope>NUCLEOTIDE SEQUENCE</scope>
    <source>
        <strain evidence="1">NBL</strain>
    </source>
</reference>
<evidence type="ECO:0008006" key="3">
    <source>
        <dbReference type="Google" id="ProtNLM"/>
    </source>
</evidence>
<sequence>MERIKVLSEFWKALRKEEQEWRQKSRVKWLLEGDRNSRFLHIEASGRRRNNYIEDLSFEEVKKSIPGEVKEGVTEFFERHYKNVSWRRPTINDLPLNKLLVVESGSLEETFTKEEVWEAFVSCDDNKALSPDGFNLGFIKANWEVIEGDFMRFIDEFHKDASVVKELNKTFITLIPKCLKPKTVKDFRPISLVEAFYKILAKVLANRMRRVMDKVMEFPKWLL</sequence>
<proteinExistence type="predicted"/>